<comment type="caution">
    <text evidence="1">The sequence shown here is derived from an EMBL/GenBank/DDBJ whole genome shotgun (WGS) entry which is preliminary data.</text>
</comment>
<proteinExistence type="predicted"/>
<reference evidence="1 2" key="1">
    <citation type="submission" date="2019-03" db="EMBL/GenBank/DDBJ databases">
        <title>Genomic analyses of the natural microbiome of Caenorhabditis elegans.</title>
        <authorList>
            <person name="Samuel B."/>
        </authorList>
    </citation>
    <scope>NUCLEOTIDE SEQUENCE [LARGE SCALE GENOMIC DNA]</scope>
    <source>
        <strain evidence="1 2">JUb89</strain>
    </source>
</reference>
<dbReference type="Proteomes" id="UP000294963">
    <property type="component" value="Unassembled WGS sequence"/>
</dbReference>
<sequence>MEIQQALAEAIQCCIDALNHPIAGTQQVIGDGAMVWATLHNIAQRPDQGHGLGLFDYDYDGERGDFDSCIRQYKTHDQGQIDCSLDWLHAIVILYDAIDFDEQQIIDSAQSIQNDIIFNHIVKHVVSNCVVQQDISAALQFIRYFRRTHIFYESDSVDLGYLILLKYYALRADVDQFFKYFKLSKPSRNRYELAILKGILVEKFSSQNNIADVLKLCKHKNIGAGFYYNALLAYADQGQYSLLKTMFRQHPELIQADKATDVHVLIRAYAKAKQLDIEVEDDFELLFDRVTQIGRKLRWGDVKLQDSLLYDLGMADFDHQTRRIRCRKAIKDNRIKKEMDHKPMWADI</sequence>
<evidence type="ECO:0000313" key="2">
    <source>
        <dbReference type="Proteomes" id="UP000294963"/>
    </source>
</evidence>
<dbReference type="OrthoDB" id="1427094at2"/>
<evidence type="ECO:0000313" key="1">
    <source>
        <dbReference type="EMBL" id="TCM63341.1"/>
    </source>
</evidence>
<accession>A0A4R1XJZ7</accession>
<gene>
    <name evidence="1" type="ORF">EC844_12166</name>
</gene>
<dbReference type="AlphaFoldDB" id="A0A4R1XJZ7"/>
<keyword evidence="2" id="KW-1185">Reference proteome</keyword>
<dbReference type="EMBL" id="SLVJ01000021">
    <property type="protein sequence ID" value="TCM63341.1"/>
    <property type="molecule type" value="Genomic_DNA"/>
</dbReference>
<name>A0A4R1XJZ7_ACICA</name>
<organism evidence="1 2">
    <name type="scientific">Acinetobacter calcoaceticus</name>
    <dbReference type="NCBI Taxonomy" id="471"/>
    <lineage>
        <taxon>Bacteria</taxon>
        <taxon>Pseudomonadati</taxon>
        <taxon>Pseudomonadota</taxon>
        <taxon>Gammaproteobacteria</taxon>
        <taxon>Moraxellales</taxon>
        <taxon>Moraxellaceae</taxon>
        <taxon>Acinetobacter</taxon>
        <taxon>Acinetobacter calcoaceticus/baumannii complex</taxon>
    </lineage>
</organism>
<protein>
    <submittedName>
        <fullName evidence="1">Uncharacterized protein</fullName>
    </submittedName>
</protein>